<proteinExistence type="predicted"/>
<dbReference type="InterPro" id="IPR008972">
    <property type="entry name" value="Cupredoxin"/>
</dbReference>
<sequence>MLAADGVLCLLILFLHEVLAQTTHVVNVGVEGSFYSPPTVSAGLNDTVMFVFGGDAHTVTQSSFESPCVRLDGGFDSGFNGRGPDFSQPPSVWTLRITNVSETIWYFCEASIPTSHCESGMVGAINPPSIPVYQQFVSAAKLVTSTPKRRQHPPVASGGSSNSHLSLIAGCATAGGIIILILIVLTVFHCRRWRAYQNHTSSPNHNQATTGMYKPHVLTSADGSTAATAPTFTGVTRTPLLGALPYRDRDRDDAEKSTDGAAPGSPGSRSAIRPLPRTPSHNQLHHQAGVDGGGNVASADPHTDINALAMEVASVLLNTPPRPGARQHPANSSLRNNNSTSNVVRNNHKRVIDDSGSGWYNESGESDETDPDRHSTTAPPHYRAT</sequence>
<name>A0A8H6XRE1_9AGAR</name>
<dbReference type="PANTHER" id="PTHR34883:SF15">
    <property type="entry name" value="EXTRACELLULAR SERINE-RICH PROTEIN"/>
    <property type="match status" value="1"/>
</dbReference>
<dbReference type="OrthoDB" id="1921208at2759"/>
<feature type="region of interest" description="Disordered" evidence="1">
    <location>
        <begin position="318"/>
        <end position="385"/>
    </location>
</feature>
<feature type="region of interest" description="Disordered" evidence="1">
    <location>
        <begin position="240"/>
        <end position="301"/>
    </location>
</feature>
<accession>A0A8H6XRE1</accession>
<keyword evidence="2" id="KW-1133">Transmembrane helix</keyword>
<dbReference type="CDD" id="cd00920">
    <property type="entry name" value="Cupredoxin"/>
    <property type="match status" value="1"/>
</dbReference>
<dbReference type="Proteomes" id="UP000620124">
    <property type="component" value="Unassembled WGS sequence"/>
</dbReference>
<evidence type="ECO:0008006" key="6">
    <source>
        <dbReference type="Google" id="ProtNLM"/>
    </source>
</evidence>
<reference evidence="4" key="1">
    <citation type="submission" date="2020-05" db="EMBL/GenBank/DDBJ databases">
        <title>Mycena genomes resolve the evolution of fungal bioluminescence.</title>
        <authorList>
            <person name="Tsai I.J."/>
        </authorList>
    </citation>
    <scope>NUCLEOTIDE SEQUENCE</scope>
    <source>
        <strain evidence="4">CCC161011</strain>
    </source>
</reference>
<dbReference type="Gene3D" id="2.60.40.420">
    <property type="entry name" value="Cupredoxins - blue copper proteins"/>
    <property type="match status" value="1"/>
</dbReference>
<keyword evidence="5" id="KW-1185">Reference proteome</keyword>
<dbReference type="InterPro" id="IPR052953">
    <property type="entry name" value="Ser-rich/MCO-related"/>
</dbReference>
<evidence type="ECO:0000256" key="2">
    <source>
        <dbReference type="SAM" id="Phobius"/>
    </source>
</evidence>
<organism evidence="4 5">
    <name type="scientific">Mycena venus</name>
    <dbReference type="NCBI Taxonomy" id="2733690"/>
    <lineage>
        <taxon>Eukaryota</taxon>
        <taxon>Fungi</taxon>
        <taxon>Dikarya</taxon>
        <taxon>Basidiomycota</taxon>
        <taxon>Agaricomycotina</taxon>
        <taxon>Agaricomycetes</taxon>
        <taxon>Agaricomycetidae</taxon>
        <taxon>Agaricales</taxon>
        <taxon>Marasmiineae</taxon>
        <taxon>Mycenaceae</taxon>
        <taxon>Mycena</taxon>
    </lineage>
</organism>
<gene>
    <name evidence="4" type="ORF">MVEN_01658700</name>
</gene>
<dbReference type="PANTHER" id="PTHR34883">
    <property type="entry name" value="SERINE-RICH PROTEIN, PUTATIVE-RELATED-RELATED"/>
    <property type="match status" value="1"/>
</dbReference>
<keyword evidence="2" id="KW-0812">Transmembrane</keyword>
<evidence type="ECO:0000313" key="4">
    <source>
        <dbReference type="EMBL" id="KAF7344960.1"/>
    </source>
</evidence>
<comment type="caution">
    <text evidence="4">The sequence shown here is derived from an EMBL/GenBank/DDBJ whole genome shotgun (WGS) entry which is preliminary data.</text>
</comment>
<keyword evidence="3" id="KW-0732">Signal</keyword>
<feature type="transmembrane region" description="Helical" evidence="2">
    <location>
        <begin position="167"/>
        <end position="188"/>
    </location>
</feature>
<evidence type="ECO:0000256" key="3">
    <source>
        <dbReference type="SAM" id="SignalP"/>
    </source>
</evidence>
<evidence type="ECO:0000313" key="5">
    <source>
        <dbReference type="Proteomes" id="UP000620124"/>
    </source>
</evidence>
<dbReference type="EMBL" id="JACAZI010000014">
    <property type="protein sequence ID" value="KAF7344960.1"/>
    <property type="molecule type" value="Genomic_DNA"/>
</dbReference>
<feature type="chain" id="PRO_5034921695" description="Extracellular serine-rich protein" evidence="3">
    <location>
        <begin position="21"/>
        <end position="385"/>
    </location>
</feature>
<feature type="signal peptide" evidence="3">
    <location>
        <begin position="1"/>
        <end position="20"/>
    </location>
</feature>
<feature type="compositionally biased region" description="Basic and acidic residues" evidence="1">
    <location>
        <begin position="246"/>
        <end position="258"/>
    </location>
</feature>
<keyword evidence="2" id="KW-0472">Membrane</keyword>
<feature type="compositionally biased region" description="Low complexity" evidence="1">
    <location>
        <begin position="331"/>
        <end position="345"/>
    </location>
</feature>
<dbReference type="AlphaFoldDB" id="A0A8H6XRE1"/>
<evidence type="ECO:0000256" key="1">
    <source>
        <dbReference type="SAM" id="MobiDB-lite"/>
    </source>
</evidence>
<protein>
    <recommendedName>
        <fullName evidence="6">Extracellular serine-rich protein</fullName>
    </recommendedName>
</protein>
<dbReference type="SUPFAM" id="SSF49503">
    <property type="entry name" value="Cupredoxins"/>
    <property type="match status" value="1"/>
</dbReference>